<dbReference type="AlphaFoldDB" id="A0AAD4R463"/>
<protein>
    <submittedName>
        <fullName evidence="1">Uncharacterized protein</fullName>
    </submittedName>
</protein>
<reference evidence="1" key="1">
    <citation type="submission" date="2022-01" db="EMBL/GenBank/DDBJ databases">
        <title>Genome Sequence Resource for Two Populations of Ditylenchus destructor, the Migratory Endoparasitic Phytonematode.</title>
        <authorList>
            <person name="Zhang H."/>
            <person name="Lin R."/>
            <person name="Xie B."/>
        </authorList>
    </citation>
    <scope>NUCLEOTIDE SEQUENCE</scope>
    <source>
        <strain evidence="1">BazhouSP</strain>
    </source>
</reference>
<dbReference type="SUPFAM" id="SSF52047">
    <property type="entry name" value="RNI-like"/>
    <property type="match status" value="1"/>
</dbReference>
<dbReference type="Proteomes" id="UP001201812">
    <property type="component" value="Unassembled WGS sequence"/>
</dbReference>
<sequence length="160" mass="18508">MLRNQYEYSLPSMFSMLNPSCVVELILDKTPLQPKELILIADTFTQLRKMDLSCGSLSCVDEEKQNVTENFSIFLQKFSSYGRLENLRIISTYDATHLNFEHIPSSLKRLIICNSKLNSRDLSHIGLRCEQLEELEFSVHLDIVREDVATLLLNKYVFLS</sequence>
<dbReference type="Gene3D" id="3.80.10.10">
    <property type="entry name" value="Ribonuclease Inhibitor"/>
    <property type="match status" value="1"/>
</dbReference>
<evidence type="ECO:0000313" key="2">
    <source>
        <dbReference type="Proteomes" id="UP001201812"/>
    </source>
</evidence>
<comment type="caution">
    <text evidence="1">The sequence shown here is derived from an EMBL/GenBank/DDBJ whole genome shotgun (WGS) entry which is preliminary data.</text>
</comment>
<evidence type="ECO:0000313" key="1">
    <source>
        <dbReference type="EMBL" id="KAI1708308.1"/>
    </source>
</evidence>
<dbReference type="InterPro" id="IPR032675">
    <property type="entry name" value="LRR_dom_sf"/>
</dbReference>
<dbReference type="EMBL" id="JAKKPZ010000036">
    <property type="protein sequence ID" value="KAI1708308.1"/>
    <property type="molecule type" value="Genomic_DNA"/>
</dbReference>
<proteinExistence type="predicted"/>
<organism evidence="1 2">
    <name type="scientific">Ditylenchus destructor</name>
    <dbReference type="NCBI Taxonomy" id="166010"/>
    <lineage>
        <taxon>Eukaryota</taxon>
        <taxon>Metazoa</taxon>
        <taxon>Ecdysozoa</taxon>
        <taxon>Nematoda</taxon>
        <taxon>Chromadorea</taxon>
        <taxon>Rhabditida</taxon>
        <taxon>Tylenchina</taxon>
        <taxon>Tylenchomorpha</taxon>
        <taxon>Sphaerularioidea</taxon>
        <taxon>Anguinidae</taxon>
        <taxon>Anguininae</taxon>
        <taxon>Ditylenchus</taxon>
    </lineage>
</organism>
<name>A0AAD4R463_9BILA</name>
<gene>
    <name evidence="1" type="ORF">DdX_11988</name>
</gene>
<keyword evidence="2" id="KW-1185">Reference proteome</keyword>
<accession>A0AAD4R463</accession>